<accession>A0AAN7AKF3</accession>
<dbReference type="Pfam" id="PF03663">
    <property type="entry name" value="Glyco_hydro_76"/>
    <property type="match status" value="1"/>
</dbReference>
<dbReference type="Proteomes" id="UP001302126">
    <property type="component" value="Unassembled WGS sequence"/>
</dbReference>
<dbReference type="GO" id="GO:0016787">
    <property type="term" value="F:hydrolase activity"/>
    <property type="evidence" value="ECO:0007669"/>
    <property type="project" value="UniProtKB-KW"/>
</dbReference>
<evidence type="ECO:0000313" key="2">
    <source>
        <dbReference type="Proteomes" id="UP001302126"/>
    </source>
</evidence>
<dbReference type="InterPro" id="IPR008928">
    <property type="entry name" value="6-hairpin_glycosidase_sf"/>
</dbReference>
<keyword evidence="2" id="KW-1185">Reference proteome</keyword>
<proteinExistence type="predicted"/>
<keyword evidence="1" id="KW-0378">Hydrolase</keyword>
<reference evidence="1" key="2">
    <citation type="submission" date="2023-05" db="EMBL/GenBank/DDBJ databases">
        <authorList>
            <consortium name="Lawrence Berkeley National Laboratory"/>
            <person name="Steindorff A."/>
            <person name="Hensen N."/>
            <person name="Bonometti L."/>
            <person name="Westerberg I."/>
            <person name="Brannstrom I.O."/>
            <person name="Guillou S."/>
            <person name="Cros-Aarteil S."/>
            <person name="Calhoun S."/>
            <person name="Haridas S."/>
            <person name="Kuo A."/>
            <person name="Mondo S."/>
            <person name="Pangilinan J."/>
            <person name="Riley R."/>
            <person name="Labutti K."/>
            <person name="Andreopoulos B."/>
            <person name="Lipzen A."/>
            <person name="Chen C."/>
            <person name="Yanf M."/>
            <person name="Daum C."/>
            <person name="Ng V."/>
            <person name="Clum A."/>
            <person name="Ohm R."/>
            <person name="Martin F."/>
            <person name="Silar P."/>
            <person name="Natvig D."/>
            <person name="Lalanne C."/>
            <person name="Gautier V."/>
            <person name="Ament-Velasquez S.L."/>
            <person name="Kruys A."/>
            <person name="Hutchinson M.I."/>
            <person name="Powell A.J."/>
            <person name="Barry K."/>
            <person name="Miller A.N."/>
            <person name="Grigoriev I.V."/>
            <person name="Debuchy R."/>
            <person name="Gladieux P."/>
            <person name="Thoren M.H."/>
            <person name="Johannesson H."/>
        </authorList>
    </citation>
    <scope>NUCLEOTIDE SEQUENCE</scope>
    <source>
        <strain evidence="1">PSN309</strain>
    </source>
</reference>
<comment type="caution">
    <text evidence="1">The sequence shown here is derived from an EMBL/GenBank/DDBJ whole genome shotgun (WGS) entry which is preliminary data.</text>
</comment>
<reference evidence="1" key="1">
    <citation type="journal article" date="2023" name="Mol. Phylogenet. Evol.">
        <title>Genome-scale phylogeny and comparative genomics of the fungal order Sordariales.</title>
        <authorList>
            <person name="Hensen N."/>
            <person name="Bonometti L."/>
            <person name="Westerberg I."/>
            <person name="Brannstrom I.O."/>
            <person name="Guillou S."/>
            <person name="Cros-Aarteil S."/>
            <person name="Calhoun S."/>
            <person name="Haridas S."/>
            <person name="Kuo A."/>
            <person name="Mondo S."/>
            <person name="Pangilinan J."/>
            <person name="Riley R."/>
            <person name="LaButti K."/>
            <person name="Andreopoulos B."/>
            <person name="Lipzen A."/>
            <person name="Chen C."/>
            <person name="Yan M."/>
            <person name="Daum C."/>
            <person name="Ng V."/>
            <person name="Clum A."/>
            <person name="Steindorff A."/>
            <person name="Ohm R.A."/>
            <person name="Martin F."/>
            <person name="Silar P."/>
            <person name="Natvig D.O."/>
            <person name="Lalanne C."/>
            <person name="Gautier V."/>
            <person name="Ament-Velasquez S.L."/>
            <person name="Kruys A."/>
            <person name="Hutchinson M.I."/>
            <person name="Powell A.J."/>
            <person name="Barry K."/>
            <person name="Miller A.N."/>
            <person name="Grigoriev I.V."/>
            <person name="Debuchy R."/>
            <person name="Gladieux P."/>
            <person name="Hiltunen Thoren M."/>
            <person name="Johannesson H."/>
        </authorList>
    </citation>
    <scope>NUCLEOTIDE SEQUENCE</scope>
    <source>
        <strain evidence="1">PSN309</strain>
    </source>
</reference>
<dbReference type="SUPFAM" id="SSF48208">
    <property type="entry name" value="Six-hairpin glycosidases"/>
    <property type="match status" value="1"/>
</dbReference>
<dbReference type="AlphaFoldDB" id="A0AAN7AKF3"/>
<dbReference type="EMBL" id="MU864377">
    <property type="protein sequence ID" value="KAK4189307.1"/>
    <property type="molecule type" value="Genomic_DNA"/>
</dbReference>
<dbReference type="Gene3D" id="1.50.10.20">
    <property type="match status" value="1"/>
</dbReference>
<gene>
    <name evidence="1" type="ORF">QBC35DRAFT_149894</name>
</gene>
<dbReference type="PANTHER" id="PTHR47791">
    <property type="entry name" value="MEIOTICALLY UP-REGULATED GENE 191 PROTEIN"/>
    <property type="match status" value="1"/>
</dbReference>
<dbReference type="GO" id="GO:0005975">
    <property type="term" value="P:carbohydrate metabolic process"/>
    <property type="evidence" value="ECO:0007669"/>
    <property type="project" value="InterPro"/>
</dbReference>
<dbReference type="InterPro" id="IPR053169">
    <property type="entry name" value="MUG_Protein"/>
</dbReference>
<sequence>MVVPSRIGSLAARAIFLISSHRHQNTNKANYDEDTLTAARAVQGWYNGAEGIYDTTGWWNSANVLTTLTDWATYAGSNTGGIDVPGIIANTFKQAQLQVVTVQKTLSAAGMVSSKYLYEHVNPNIGKRGFDDFLNQFYDDEGWWALALIRSWDVTKNKEYLDMAESIFRDMQNGTDAICGGGSFWNKDRKYKNAITNELYLSVAASLANRVAGSKDKYLKIAQDQWAWFKRSGMINKDNLINDGLRMQEDGKCVNNGLQTWSYNQGVVLGGLVELSKATGGDQSYIAEAVAIGKAAVKALTFNETTGIIREIDRCEPNCGDDGLQFKGIFMRNLHYLYRAAPHPEFERAIIKNADSIWANNRNGQNQMGIDWRGPPNVGRGPTAGTHGSAMDVLVGAMGVVRQ</sequence>
<evidence type="ECO:0000313" key="1">
    <source>
        <dbReference type="EMBL" id="KAK4189307.1"/>
    </source>
</evidence>
<organism evidence="1 2">
    <name type="scientific">Podospora australis</name>
    <dbReference type="NCBI Taxonomy" id="1536484"/>
    <lineage>
        <taxon>Eukaryota</taxon>
        <taxon>Fungi</taxon>
        <taxon>Dikarya</taxon>
        <taxon>Ascomycota</taxon>
        <taxon>Pezizomycotina</taxon>
        <taxon>Sordariomycetes</taxon>
        <taxon>Sordariomycetidae</taxon>
        <taxon>Sordariales</taxon>
        <taxon>Podosporaceae</taxon>
        <taxon>Podospora</taxon>
    </lineage>
</organism>
<protein>
    <submittedName>
        <fullName evidence="1">Glycoside hydrolase</fullName>
    </submittedName>
</protein>
<dbReference type="PANTHER" id="PTHR47791:SF1">
    <property type="entry name" value="ENDO MANNANASE, GH76 FAMILY (EUROFUNG)"/>
    <property type="match status" value="1"/>
</dbReference>
<name>A0AAN7AKF3_9PEZI</name>
<dbReference type="InterPro" id="IPR005198">
    <property type="entry name" value="Glyco_hydro_76"/>
</dbReference>